<dbReference type="KEGG" id="mmed:Mame_02331"/>
<dbReference type="AlphaFoldDB" id="A0A1U9Z1W4"/>
<gene>
    <name evidence="4" type="primary">gdhI_1</name>
    <name evidence="4" type="ORF">Mame_02331</name>
</gene>
<evidence type="ECO:0000313" key="5">
    <source>
        <dbReference type="Proteomes" id="UP000191135"/>
    </source>
</evidence>
<dbReference type="EMBL" id="CP020330">
    <property type="protein sequence ID" value="AQZ51664.1"/>
    <property type="molecule type" value="Genomic_DNA"/>
</dbReference>
<sequence length="255" mass="25596">MAGHILITGAGGGIGSATARMAAARGYAVSLMARSSGSKEASALLGEIAAKGGEAQVVTADVTSEGDIVDAFKKAADRFGPLTALMNSAGIAYNAPVSALDCESIARVMAVNVVGLMLCCREAVSYMSTEAGGQGGSIVNISSMAATIGGRPGASVYAASKGAVDVFTTGFAREVADQGIRVNSVRPGMIATKMTANLEQDAALKKSVEASIPMKRIGQPEEIAEIVLWLNSPAASFVTGAHINAGGGGFHIASS</sequence>
<evidence type="ECO:0000256" key="2">
    <source>
        <dbReference type="ARBA" id="ARBA00023002"/>
    </source>
</evidence>
<dbReference type="CDD" id="cd05233">
    <property type="entry name" value="SDR_c"/>
    <property type="match status" value="1"/>
</dbReference>
<dbReference type="STRING" id="1122214.Mame_02331"/>
<dbReference type="GO" id="GO:0047936">
    <property type="term" value="F:glucose 1-dehydrogenase [NAD(P)+] activity"/>
    <property type="evidence" value="ECO:0007669"/>
    <property type="project" value="UniProtKB-EC"/>
</dbReference>
<keyword evidence="2 4" id="KW-0560">Oxidoreductase</keyword>
<proteinExistence type="inferred from homology"/>
<protein>
    <submittedName>
        <fullName evidence="4">Glucose 1-dehydrogenase 1</fullName>
        <ecNumber evidence="4">1.1.1.47</ecNumber>
    </submittedName>
</protein>
<dbReference type="InterPro" id="IPR002347">
    <property type="entry name" value="SDR_fam"/>
</dbReference>
<dbReference type="PRINTS" id="PR00080">
    <property type="entry name" value="SDRFAMILY"/>
</dbReference>
<evidence type="ECO:0000313" key="4">
    <source>
        <dbReference type="EMBL" id="AQZ51664.1"/>
    </source>
</evidence>
<dbReference type="eggNOG" id="COG1028">
    <property type="taxonomic scope" value="Bacteria"/>
</dbReference>
<feature type="domain" description="Ketoreductase" evidence="3">
    <location>
        <begin position="3"/>
        <end position="193"/>
    </location>
</feature>
<keyword evidence="5" id="KW-1185">Reference proteome</keyword>
<dbReference type="OrthoDB" id="20590at2"/>
<dbReference type="PANTHER" id="PTHR42760">
    <property type="entry name" value="SHORT-CHAIN DEHYDROGENASES/REDUCTASES FAMILY MEMBER"/>
    <property type="match status" value="1"/>
</dbReference>
<evidence type="ECO:0000256" key="1">
    <source>
        <dbReference type="ARBA" id="ARBA00006484"/>
    </source>
</evidence>
<dbReference type="InterPro" id="IPR057326">
    <property type="entry name" value="KR_dom"/>
</dbReference>
<dbReference type="Gene3D" id="3.40.50.720">
    <property type="entry name" value="NAD(P)-binding Rossmann-like Domain"/>
    <property type="match status" value="1"/>
</dbReference>
<name>A0A1U9Z1W4_9HYPH</name>
<organism evidence="4 5">
    <name type="scientific">Martelella mediterranea DSM 17316</name>
    <dbReference type="NCBI Taxonomy" id="1122214"/>
    <lineage>
        <taxon>Bacteria</taxon>
        <taxon>Pseudomonadati</taxon>
        <taxon>Pseudomonadota</taxon>
        <taxon>Alphaproteobacteria</taxon>
        <taxon>Hyphomicrobiales</taxon>
        <taxon>Aurantimonadaceae</taxon>
        <taxon>Martelella</taxon>
    </lineage>
</organism>
<reference evidence="4 5" key="1">
    <citation type="submission" date="2017-03" db="EMBL/GenBank/DDBJ databases">
        <title>Foreign affairs: Plasmid Transfer between Roseobacters and Rhizobia.</title>
        <authorList>
            <person name="Bartling P."/>
            <person name="Bunk B."/>
            <person name="Overmann J."/>
            <person name="Brinkmann H."/>
            <person name="Petersen J."/>
        </authorList>
    </citation>
    <scope>NUCLEOTIDE SEQUENCE [LARGE SCALE GENOMIC DNA]</scope>
    <source>
        <strain evidence="4 5">MACL11</strain>
    </source>
</reference>
<dbReference type="RefSeq" id="WP_018063740.1">
    <property type="nucleotide sequence ID" value="NZ_AQWH01000004.1"/>
</dbReference>
<accession>A0A1U9Z1W4</accession>
<dbReference type="PANTHER" id="PTHR42760:SF133">
    <property type="entry name" value="3-OXOACYL-[ACYL-CARRIER-PROTEIN] REDUCTASE"/>
    <property type="match status" value="1"/>
</dbReference>
<dbReference type="FunFam" id="3.40.50.720:FF:000084">
    <property type="entry name" value="Short-chain dehydrogenase reductase"/>
    <property type="match status" value="1"/>
</dbReference>
<dbReference type="Proteomes" id="UP000191135">
    <property type="component" value="Chromosome"/>
</dbReference>
<dbReference type="EC" id="1.1.1.47" evidence="4"/>
<dbReference type="InterPro" id="IPR036291">
    <property type="entry name" value="NAD(P)-bd_dom_sf"/>
</dbReference>
<dbReference type="Pfam" id="PF13561">
    <property type="entry name" value="adh_short_C2"/>
    <property type="match status" value="1"/>
</dbReference>
<dbReference type="PRINTS" id="PR00081">
    <property type="entry name" value="GDHRDH"/>
</dbReference>
<dbReference type="SUPFAM" id="SSF51735">
    <property type="entry name" value="NAD(P)-binding Rossmann-fold domains"/>
    <property type="match status" value="1"/>
</dbReference>
<dbReference type="SMART" id="SM00822">
    <property type="entry name" value="PKS_KR"/>
    <property type="match status" value="1"/>
</dbReference>
<comment type="similarity">
    <text evidence="1">Belongs to the short-chain dehydrogenases/reductases (SDR) family.</text>
</comment>
<evidence type="ECO:0000259" key="3">
    <source>
        <dbReference type="SMART" id="SM00822"/>
    </source>
</evidence>